<keyword evidence="3" id="KW-1185">Reference proteome</keyword>
<evidence type="ECO:0000259" key="1">
    <source>
        <dbReference type="PROSITE" id="PS50883"/>
    </source>
</evidence>
<dbReference type="EMBL" id="PQGA01000025">
    <property type="protein sequence ID" value="POR46297.1"/>
    <property type="molecule type" value="Genomic_DNA"/>
</dbReference>
<feature type="domain" description="EAL" evidence="1">
    <location>
        <begin position="341"/>
        <end position="593"/>
    </location>
</feature>
<dbReference type="SUPFAM" id="SSF46458">
    <property type="entry name" value="Globin-like"/>
    <property type="match status" value="1"/>
</dbReference>
<dbReference type="InterPro" id="IPR012292">
    <property type="entry name" value="Globin/Proto"/>
</dbReference>
<dbReference type="GO" id="GO:0071111">
    <property type="term" value="F:cyclic-guanylate-specific phosphodiesterase activity"/>
    <property type="evidence" value="ECO:0007669"/>
    <property type="project" value="InterPro"/>
</dbReference>
<name>A0A2S4LV17_9BURK</name>
<dbReference type="OrthoDB" id="9047525at2"/>
<dbReference type="PANTHER" id="PTHR33121:SF32">
    <property type="entry name" value="RNASE E SPECIFICITY FACTOR CSRD"/>
    <property type="match status" value="1"/>
</dbReference>
<dbReference type="InterPro" id="IPR035919">
    <property type="entry name" value="EAL_sf"/>
</dbReference>
<reference evidence="2 3" key="1">
    <citation type="submission" date="2018-01" db="EMBL/GenBank/DDBJ databases">
        <title>Genomic Encyclopedia of Type Strains, Phase III (KMG-III): the genomes of soil and plant-associated and newly described type strains.</title>
        <authorList>
            <person name="Whitman W."/>
        </authorList>
    </citation>
    <scope>NUCLEOTIDE SEQUENCE [LARGE SCALE GENOMIC DNA]</scope>
    <source>
        <strain evidence="2 3">JCM 18070</strain>
    </source>
</reference>
<dbReference type="SUPFAM" id="SSF55781">
    <property type="entry name" value="GAF domain-like"/>
    <property type="match status" value="1"/>
</dbReference>
<dbReference type="InterPro" id="IPR001633">
    <property type="entry name" value="EAL_dom"/>
</dbReference>
<dbReference type="RefSeq" id="WP_103707347.1">
    <property type="nucleotide sequence ID" value="NZ_PQGA01000025.1"/>
</dbReference>
<dbReference type="CDD" id="cd01948">
    <property type="entry name" value="EAL"/>
    <property type="match status" value="1"/>
</dbReference>
<gene>
    <name evidence="2" type="ORF">B0G62_12515</name>
</gene>
<dbReference type="Pfam" id="PF13185">
    <property type="entry name" value="GAF_2"/>
    <property type="match status" value="1"/>
</dbReference>
<dbReference type="Gene3D" id="3.20.20.450">
    <property type="entry name" value="EAL domain"/>
    <property type="match status" value="1"/>
</dbReference>
<dbReference type="PANTHER" id="PTHR33121">
    <property type="entry name" value="CYCLIC DI-GMP PHOSPHODIESTERASE PDEF"/>
    <property type="match status" value="1"/>
</dbReference>
<dbReference type="SMART" id="SM00052">
    <property type="entry name" value="EAL"/>
    <property type="match status" value="1"/>
</dbReference>
<comment type="caution">
    <text evidence="2">The sequence shown here is derived from an EMBL/GenBank/DDBJ whole genome shotgun (WGS) entry which is preliminary data.</text>
</comment>
<accession>A0A2S4LV17</accession>
<dbReference type="SUPFAM" id="SSF141868">
    <property type="entry name" value="EAL domain-like"/>
    <property type="match status" value="1"/>
</dbReference>
<evidence type="ECO:0000313" key="3">
    <source>
        <dbReference type="Proteomes" id="UP000237381"/>
    </source>
</evidence>
<dbReference type="Gene3D" id="3.30.450.40">
    <property type="match status" value="1"/>
</dbReference>
<sequence length="695" mass="77638">MTYRPSATYPRESARHDALHLYGEASQERLIELEEELQRCGPDIVDRFYRGLSTLPRSAQFLDSLSPRELDRLKAQQLRNLLMLAAPGLTSEHHRATALAVGRVHSIVGLPADEVILAQEILHITVREYVNGVAHVEALALLSQRLIRDLAWQIESYLRLKALRYMTLQKITQLAWGANSYTDLIFEVAQTLSAHEEIAGCSFGRPDPQGEFRFESISGVTTEAYFSALERSTGSTINAMDIGPAGRAWRTAQIERCVNFATDPRMISWRPAALDAGFRSCVAIPLAKPGGRPVSVLLLHSALPGGFTSDDQINFIEQLQTLLVFATARMEGQDRITSTVQYETRRRWSELLRSDALEMHYQPVVDLRTGYVAKVEALARLRDGERLLAPGVFFPALSSDDFLELYACGLRQALAHRNSWLNAGFDLGVSVNLPSSAFDDSRYFDITQRTLSDYDCPPPMLTLEVLETDEIAPGAGLFNALGRFKALGIHLAEDDLGSGHSSLTRLRELPFDIVKIDRSIVSLADDNASDVLRFVYQLTRLGHSLSKQVIVEGVESEDLLEAICMLGVDAVQGYVFARPMPARDLERWIEQYRPFSFDGSRDSRSPLVVLAQLLLWEERLYLHLGEKSTRSRAQKEATVLRPFMDPIEMMPPGLPSWSAEAVAQKTLVDAALEHGMISAEYGLVRQDLVRMLTGH</sequence>
<dbReference type="Proteomes" id="UP000237381">
    <property type="component" value="Unassembled WGS sequence"/>
</dbReference>
<dbReference type="Pfam" id="PF00563">
    <property type="entry name" value="EAL"/>
    <property type="match status" value="1"/>
</dbReference>
<proteinExistence type="predicted"/>
<dbReference type="InterPro" id="IPR009050">
    <property type="entry name" value="Globin-like_sf"/>
</dbReference>
<dbReference type="InterPro" id="IPR003018">
    <property type="entry name" value="GAF"/>
</dbReference>
<dbReference type="PROSITE" id="PS50883">
    <property type="entry name" value="EAL"/>
    <property type="match status" value="1"/>
</dbReference>
<organism evidence="2 3">
    <name type="scientific">Paraburkholderia eburnea</name>
    <dbReference type="NCBI Taxonomy" id="1189126"/>
    <lineage>
        <taxon>Bacteria</taxon>
        <taxon>Pseudomonadati</taxon>
        <taxon>Pseudomonadota</taxon>
        <taxon>Betaproteobacteria</taxon>
        <taxon>Burkholderiales</taxon>
        <taxon>Burkholderiaceae</taxon>
        <taxon>Paraburkholderia</taxon>
    </lineage>
</organism>
<dbReference type="GO" id="GO:0019825">
    <property type="term" value="F:oxygen binding"/>
    <property type="evidence" value="ECO:0007669"/>
    <property type="project" value="InterPro"/>
</dbReference>
<dbReference type="Gene3D" id="1.10.490.10">
    <property type="entry name" value="Globins"/>
    <property type="match status" value="1"/>
</dbReference>
<protein>
    <submittedName>
        <fullName evidence="2">EAL domain-containing protein (Putative c-di-GMP-specific phosphodiesterase class I)</fullName>
    </submittedName>
</protein>
<dbReference type="InterPro" id="IPR029016">
    <property type="entry name" value="GAF-like_dom_sf"/>
</dbReference>
<dbReference type="InterPro" id="IPR050706">
    <property type="entry name" value="Cyclic-di-GMP_PDE-like"/>
</dbReference>
<dbReference type="GO" id="GO:0020037">
    <property type="term" value="F:heme binding"/>
    <property type="evidence" value="ECO:0007669"/>
    <property type="project" value="InterPro"/>
</dbReference>
<evidence type="ECO:0000313" key="2">
    <source>
        <dbReference type="EMBL" id="POR46297.1"/>
    </source>
</evidence>
<dbReference type="AlphaFoldDB" id="A0A2S4LV17"/>